<name>A0ABW3WQD8_9FLAO</name>
<comment type="caution">
    <text evidence="6">The sequence shown here is derived from an EMBL/GenBank/DDBJ whole genome shotgun (WGS) entry which is preliminary data.</text>
</comment>
<feature type="domain" description="ABC transporter" evidence="5">
    <location>
        <begin position="44"/>
        <end position="269"/>
    </location>
</feature>
<keyword evidence="4 6" id="KW-0067">ATP-binding</keyword>
<organism evidence="6 7">
    <name type="scientific">Lutibacter holmesii</name>
    <dbReference type="NCBI Taxonomy" id="1137985"/>
    <lineage>
        <taxon>Bacteria</taxon>
        <taxon>Pseudomonadati</taxon>
        <taxon>Bacteroidota</taxon>
        <taxon>Flavobacteriia</taxon>
        <taxon>Flavobacteriales</taxon>
        <taxon>Flavobacteriaceae</taxon>
        <taxon>Lutibacter</taxon>
    </lineage>
</organism>
<evidence type="ECO:0000256" key="3">
    <source>
        <dbReference type="ARBA" id="ARBA00022741"/>
    </source>
</evidence>
<keyword evidence="2" id="KW-0813">Transport</keyword>
<proteinExistence type="inferred from homology"/>
<dbReference type="Gene3D" id="3.40.50.300">
    <property type="entry name" value="P-loop containing nucleotide triphosphate hydrolases"/>
    <property type="match status" value="1"/>
</dbReference>
<dbReference type="Pfam" id="PF00005">
    <property type="entry name" value="ABC_tran"/>
    <property type="match status" value="1"/>
</dbReference>
<dbReference type="InterPro" id="IPR003593">
    <property type="entry name" value="AAA+_ATPase"/>
</dbReference>
<evidence type="ECO:0000313" key="6">
    <source>
        <dbReference type="EMBL" id="MFD1294270.1"/>
    </source>
</evidence>
<sequence length="429" mass="48078">MNEVILKIENLSKQYRLGTVGTGTISHDLNRWWHKIRGKEDPFLKIGDVNDRSSKGTSEYVWVLKDINFEVKKGEVLGIIGKNGAGKSTLLKILSKVTGPTTGSIKSKGRIASLLEVGTGFHPELTGRENIYLNGAILGMTKAEINAKLDEIIEFSGCERYIDTPTKRYSSGMTVRLAFAVAAFLEPDILVIDEVLAVGDAEFQKKAIGKMQDISKGEGRTVLFVSHNMTAVQSLCSRVVVLDNGKLVYEGEVAESIEHYSVICRERLKKEYMIHNNILGKVKLSNLKVLSTDNSLLKNGESLMLGDVFKIEFNVKIFEDIKDLSFALDIFNDKQELISHLINEDSGLYIQTATNNSVLKISIESKELLFIPGVYNINLWVGRSQTETLYTIKNCFTFSLEQGDYTKRTKRLPKHSKVYLHSVWESKVV</sequence>
<keyword evidence="3" id="KW-0547">Nucleotide-binding</keyword>
<dbReference type="Proteomes" id="UP001597241">
    <property type="component" value="Unassembled WGS sequence"/>
</dbReference>
<dbReference type="Gene3D" id="2.70.50.60">
    <property type="entry name" value="abc- transporter (atp binding component) like domain"/>
    <property type="match status" value="1"/>
</dbReference>
<reference evidence="7" key="1">
    <citation type="journal article" date="2019" name="Int. J. Syst. Evol. Microbiol.">
        <title>The Global Catalogue of Microorganisms (GCM) 10K type strain sequencing project: providing services to taxonomists for standard genome sequencing and annotation.</title>
        <authorList>
            <consortium name="The Broad Institute Genomics Platform"/>
            <consortium name="The Broad Institute Genome Sequencing Center for Infectious Disease"/>
            <person name="Wu L."/>
            <person name="Ma J."/>
        </authorList>
    </citation>
    <scope>NUCLEOTIDE SEQUENCE [LARGE SCALE GENOMIC DNA]</scope>
    <source>
        <strain evidence="7">CCUG 62221</strain>
    </source>
</reference>
<accession>A0ABW3WQD8</accession>
<dbReference type="InterPro" id="IPR050683">
    <property type="entry name" value="Bact_Polysacc_Export_ATP-bd"/>
</dbReference>
<evidence type="ECO:0000256" key="4">
    <source>
        <dbReference type="ARBA" id="ARBA00022840"/>
    </source>
</evidence>
<evidence type="ECO:0000259" key="5">
    <source>
        <dbReference type="PROSITE" id="PS50893"/>
    </source>
</evidence>
<dbReference type="SMART" id="SM00382">
    <property type="entry name" value="AAA"/>
    <property type="match status" value="1"/>
</dbReference>
<dbReference type="EMBL" id="JBHTMV010000004">
    <property type="protein sequence ID" value="MFD1294270.1"/>
    <property type="molecule type" value="Genomic_DNA"/>
</dbReference>
<dbReference type="PANTHER" id="PTHR46743:SF2">
    <property type="entry name" value="TEICHOIC ACIDS EXPORT ATP-BINDING PROTEIN TAGH"/>
    <property type="match status" value="1"/>
</dbReference>
<keyword evidence="7" id="KW-1185">Reference proteome</keyword>
<comment type="similarity">
    <text evidence="1">Belongs to the ABC transporter superfamily.</text>
</comment>
<evidence type="ECO:0000256" key="2">
    <source>
        <dbReference type="ARBA" id="ARBA00022448"/>
    </source>
</evidence>
<dbReference type="InterPro" id="IPR003439">
    <property type="entry name" value="ABC_transporter-like_ATP-bd"/>
</dbReference>
<dbReference type="InterPro" id="IPR015860">
    <property type="entry name" value="ABC_transpr_TagH-like"/>
</dbReference>
<evidence type="ECO:0000313" key="7">
    <source>
        <dbReference type="Proteomes" id="UP001597241"/>
    </source>
</evidence>
<dbReference type="GO" id="GO:0005524">
    <property type="term" value="F:ATP binding"/>
    <property type="evidence" value="ECO:0007669"/>
    <property type="project" value="UniProtKB-KW"/>
</dbReference>
<dbReference type="RefSeq" id="WP_386809461.1">
    <property type="nucleotide sequence ID" value="NZ_JBHTMV010000004.1"/>
</dbReference>
<dbReference type="InterPro" id="IPR027417">
    <property type="entry name" value="P-loop_NTPase"/>
</dbReference>
<evidence type="ECO:0000256" key="1">
    <source>
        <dbReference type="ARBA" id="ARBA00005417"/>
    </source>
</evidence>
<gene>
    <name evidence="6" type="ORF">ACFQ5N_10520</name>
</gene>
<protein>
    <submittedName>
        <fullName evidence="6">Polysaccharide ABC transporter ATP-binding protein</fullName>
    </submittedName>
</protein>
<dbReference type="PANTHER" id="PTHR46743">
    <property type="entry name" value="TEICHOIC ACIDS EXPORT ATP-BINDING PROTEIN TAGH"/>
    <property type="match status" value="1"/>
</dbReference>
<dbReference type="PROSITE" id="PS50893">
    <property type="entry name" value="ABC_TRANSPORTER_2"/>
    <property type="match status" value="1"/>
</dbReference>
<dbReference type="SUPFAM" id="SSF52540">
    <property type="entry name" value="P-loop containing nucleoside triphosphate hydrolases"/>
    <property type="match status" value="1"/>
</dbReference>
<dbReference type="CDD" id="cd03220">
    <property type="entry name" value="ABC_KpsT_Wzt"/>
    <property type="match status" value="1"/>
</dbReference>